<proteinExistence type="predicted"/>
<name>A0ACC1JCZ6_9FUNG</name>
<reference evidence="1" key="1">
    <citation type="submission" date="2022-07" db="EMBL/GenBank/DDBJ databases">
        <title>Phylogenomic reconstructions and comparative analyses of Kickxellomycotina fungi.</title>
        <authorList>
            <person name="Reynolds N.K."/>
            <person name="Stajich J.E."/>
            <person name="Barry K."/>
            <person name="Grigoriev I.V."/>
            <person name="Crous P."/>
            <person name="Smith M.E."/>
        </authorList>
    </citation>
    <scope>NUCLEOTIDE SEQUENCE</scope>
    <source>
        <strain evidence="1">NRRL 5244</strain>
    </source>
</reference>
<dbReference type="EMBL" id="JANBPW010000881">
    <property type="protein sequence ID" value="KAJ1947980.1"/>
    <property type="molecule type" value="Genomic_DNA"/>
</dbReference>
<organism evidence="1 2">
    <name type="scientific">Linderina macrospora</name>
    <dbReference type="NCBI Taxonomy" id="4868"/>
    <lineage>
        <taxon>Eukaryota</taxon>
        <taxon>Fungi</taxon>
        <taxon>Fungi incertae sedis</taxon>
        <taxon>Zoopagomycota</taxon>
        <taxon>Kickxellomycotina</taxon>
        <taxon>Kickxellomycetes</taxon>
        <taxon>Kickxellales</taxon>
        <taxon>Kickxellaceae</taxon>
        <taxon>Linderina</taxon>
    </lineage>
</organism>
<sequence length="475" mass="52825">MFGICSWKHQPEDDGRVSLRDPSVRMAVKNTTKTYIFIILIMSCIHWFVGSMYYGVNYKRTDYVKNTDVKVIDLDGGYIGGNVTQLLLQTPPGDGQPTYVKHDGVGTVDEAKEFVRKHGWGAVVINPGLTERYTSAMMKGTEYVPEDAITAVYTTGRNAMVTLVYIEGSIAATIMKVNVKFSVGALSQFKQAAAAAGTRTITPNAAAVIHPIGYTVVDVAPFNYAIAIIAATFMFFVSLACIFAPMLGWKLSSFMLFLKIRYRDLAVFWVGVITTWVLIISCYASLAFLAYKGPDYNTLALEYTAGTFFKIWFTVFGVVLALAFWIYSLLLMVPPLYFGIVSLSHFIPNVASSIVPLETAPKFFRMFRVLPFYNGTMLIRTITSGAYPHVGQNIGILVGEVVFSFFVFLFAIWLRQRLVVMGIADIPGNIYGRPGFHSPVPYYKDVRRQLDEEAVFKGSIDGQATVADSERKLLQ</sequence>
<comment type="caution">
    <text evidence="1">The sequence shown here is derived from an EMBL/GenBank/DDBJ whole genome shotgun (WGS) entry which is preliminary data.</text>
</comment>
<evidence type="ECO:0000313" key="1">
    <source>
        <dbReference type="EMBL" id="KAJ1947980.1"/>
    </source>
</evidence>
<keyword evidence="2" id="KW-1185">Reference proteome</keyword>
<evidence type="ECO:0000313" key="2">
    <source>
        <dbReference type="Proteomes" id="UP001150603"/>
    </source>
</evidence>
<dbReference type="Proteomes" id="UP001150603">
    <property type="component" value="Unassembled WGS sequence"/>
</dbReference>
<accession>A0ACC1JCZ6</accession>
<gene>
    <name evidence="1" type="ORF">FBU59_001806</name>
</gene>
<protein>
    <submittedName>
        <fullName evidence="1">Uncharacterized protein</fullName>
    </submittedName>
</protein>